<evidence type="ECO:0000256" key="1">
    <source>
        <dbReference type="SAM" id="Phobius"/>
    </source>
</evidence>
<keyword evidence="1" id="KW-0812">Transmembrane</keyword>
<feature type="transmembrane region" description="Helical" evidence="1">
    <location>
        <begin position="12"/>
        <end position="33"/>
    </location>
</feature>
<proteinExistence type="predicted"/>
<dbReference type="STRING" id="381751.SAMN05444391_0574"/>
<dbReference type="EMBL" id="LT670846">
    <property type="protein sequence ID" value="SHK29597.1"/>
    <property type="molecule type" value="Genomic_DNA"/>
</dbReference>
<keyword evidence="1" id="KW-1133">Transmembrane helix</keyword>
<reference evidence="2 3" key="1">
    <citation type="submission" date="2016-11" db="EMBL/GenBank/DDBJ databases">
        <authorList>
            <person name="Jaros S."/>
            <person name="Januszkiewicz K."/>
            <person name="Wedrychowicz H."/>
        </authorList>
    </citation>
    <scope>NUCLEOTIDE SEQUENCE [LARGE SCALE GENOMIC DNA]</scope>
    <source>
        <strain evidence="2 3">DSM 19557</strain>
    </source>
</reference>
<gene>
    <name evidence="2" type="ORF">SAMN05444391_0574</name>
</gene>
<keyword evidence="3" id="KW-1185">Reference proteome</keyword>
<keyword evidence="1" id="KW-0472">Membrane</keyword>
<dbReference type="Proteomes" id="UP000189810">
    <property type="component" value="Chromosome I"/>
</dbReference>
<name>A0A1M6RB92_9AQUI</name>
<accession>A0A1M6RB92</accession>
<dbReference type="AlphaFoldDB" id="A0A1M6RB92"/>
<evidence type="ECO:0000313" key="3">
    <source>
        <dbReference type="Proteomes" id="UP000189810"/>
    </source>
</evidence>
<protein>
    <recommendedName>
        <fullName evidence="4">Cytochrome c oxidase subunit IIa family protein</fullName>
    </recommendedName>
</protein>
<evidence type="ECO:0000313" key="2">
    <source>
        <dbReference type="EMBL" id="SHK29597.1"/>
    </source>
</evidence>
<organism evidence="2 3">
    <name type="scientific">Thermocrinis minervae</name>
    <dbReference type="NCBI Taxonomy" id="381751"/>
    <lineage>
        <taxon>Bacteria</taxon>
        <taxon>Pseudomonadati</taxon>
        <taxon>Aquificota</taxon>
        <taxon>Aquificia</taxon>
        <taxon>Aquificales</taxon>
        <taxon>Aquificaceae</taxon>
        <taxon>Thermocrinis</taxon>
    </lineage>
</organism>
<evidence type="ECO:0008006" key="4">
    <source>
        <dbReference type="Google" id="ProtNLM"/>
    </source>
</evidence>
<sequence>MREGDFFPKGAVAFFVLMLLFYAIVWLSVYSIMVSRG</sequence>